<evidence type="ECO:0000313" key="4">
    <source>
        <dbReference type="Proteomes" id="UP000547528"/>
    </source>
</evidence>
<keyword evidence="2" id="KW-0472">Membrane</keyword>
<feature type="transmembrane region" description="Helical" evidence="2">
    <location>
        <begin position="33"/>
        <end position="52"/>
    </location>
</feature>
<dbReference type="RefSeq" id="WP_183356997.1">
    <property type="nucleotide sequence ID" value="NZ_BAABKR010000004.1"/>
</dbReference>
<feature type="transmembrane region" description="Helical" evidence="2">
    <location>
        <begin position="174"/>
        <end position="197"/>
    </location>
</feature>
<evidence type="ECO:0000313" key="3">
    <source>
        <dbReference type="EMBL" id="MBB3666559.1"/>
    </source>
</evidence>
<feature type="compositionally biased region" description="Basic residues" evidence="1">
    <location>
        <begin position="70"/>
        <end position="88"/>
    </location>
</feature>
<dbReference type="EMBL" id="JACIBT010000001">
    <property type="protein sequence ID" value="MBB3666559.1"/>
    <property type="molecule type" value="Genomic_DNA"/>
</dbReference>
<sequence>MSTEHQGQVENNMALGPRPESAAVMESVPSLPIHSSLLFVLIAGLFLAALIIRAQRLPVQPRQTAGLTRHQARTARRRVRRRRGRRRSRAPDSPNEELHHTHDAEVTTLAREGTMRQNMQQATVSPQAAAPQGSAPAGRFRIHWGRTLLAATAALGTLAGLATVLAAWLTALPWSVPIICGVVVLLSLGALQVSAALRRRRKRRARVEHAIQDAMNSQPQVREETELRQRSAAEAGAALGITAESAPFDALSSDSAGHGGPDSLVTLDEDGLPQDAERLFGERAGQADQAAQSGSALFDQGSENQSTVAAQSWTPRAVPHPKYLVAEKVERAEPEPLVAPQEPAPSPDTKLKQPAAPAAQSEEAESSAGEGSIDLDAVLKRRRA</sequence>
<dbReference type="Proteomes" id="UP000547528">
    <property type="component" value="Unassembled WGS sequence"/>
</dbReference>
<comment type="caution">
    <text evidence="3">The sequence shown here is derived from an EMBL/GenBank/DDBJ whole genome shotgun (WGS) entry which is preliminary data.</text>
</comment>
<keyword evidence="2" id="KW-1133">Transmembrane helix</keyword>
<gene>
    <name evidence="3" type="ORF">FHX47_000152</name>
</gene>
<feature type="region of interest" description="Disordered" evidence="1">
    <location>
        <begin position="61"/>
        <end position="103"/>
    </location>
</feature>
<feature type="transmembrane region" description="Helical" evidence="2">
    <location>
        <begin position="148"/>
        <end position="168"/>
    </location>
</feature>
<evidence type="ECO:0000256" key="2">
    <source>
        <dbReference type="SAM" id="Phobius"/>
    </source>
</evidence>
<feature type="compositionally biased region" description="Low complexity" evidence="1">
    <location>
        <begin position="353"/>
        <end position="372"/>
    </location>
</feature>
<name>A0A7W5TUC1_9MICC</name>
<protein>
    <submittedName>
        <fullName evidence="3">Uncharacterized protein</fullName>
    </submittedName>
</protein>
<dbReference type="AlphaFoldDB" id="A0A7W5TUC1"/>
<feature type="region of interest" description="Disordered" evidence="1">
    <location>
        <begin position="250"/>
        <end position="269"/>
    </location>
</feature>
<feature type="compositionally biased region" description="Polar residues" evidence="1">
    <location>
        <begin position="301"/>
        <end position="314"/>
    </location>
</feature>
<reference evidence="3 4" key="1">
    <citation type="submission" date="2020-08" db="EMBL/GenBank/DDBJ databases">
        <title>Sequencing the genomes of 1000 actinobacteria strains.</title>
        <authorList>
            <person name="Klenk H.-P."/>
        </authorList>
    </citation>
    <scope>NUCLEOTIDE SEQUENCE [LARGE SCALE GENOMIC DNA]</scope>
    <source>
        <strain evidence="3 4">DSM 28238</strain>
    </source>
</reference>
<keyword evidence="2" id="KW-0812">Transmembrane</keyword>
<feature type="compositionally biased region" description="Basic and acidic residues" evidence="1">
    <location>
        <begin position="325"/>
        <end position="334"/>
    </location>
</feature>
<feature type="compositionally biased region" description="Low complexity" evidence="1">
    <location>
        <begin position="284"/>
        <end position="296"/>
    </location>
</feature>
<accession>A0A7W5TUC1</accession>
<organism evidence="3 4">
    <name type="scientific">Garicola koreensis</name>
    <dbReference type="NCBI Taxonomy" id="1262554"/>
    <lineage>
        <taxon>Bacteria</taxon>
        <taxon>Bacillati</taxon>
        <taxon>Actinomycetota</taxon>
        <taxon>Actinomycetes</taxon>
        <taxon>Micrococcales</taxon>
        <taxon>Micrococcaceae</taxon>
        <taxon>Garicola</taxon>
    </lineage>
</organism>
<feature type="region of interest" description="Disordered" evidence="1">
    <location>
        <begin position="210"/>
        <end position="229"/>
    </location>
</feature>
<keyword evidence="4" id="KW-1185">Reference proteome</keyword>
<evidence type="ECO:0000256" key="1">
    <source>
        <dbReference type="SAM" id="MobiDB-lite"/>
    </source>
</evidence>
<proteinExistence type="predicted"/>
<feature type="region of interest" description="Disordered" evidence="1">
    <location>
        <begin position="284"/>
        <end position="384"/>
    </location>
</feature>